<dbReference type="EMBL" id="CP002780">
    <property type="protein sequence ID" value="AEG61022.1"/>
    <property type="molecule type" value="Genomic_DNA"/>
</dbReference>
<sequence>MPPIRIVTDSTADLPEEIYQQYGITKVPLKVVFGQEIFRDSIDMNIEEFYARIARGEMSTTSQPAPGEFAEVFQKLTSNGSQVLCLTLSSQMSGTYQSACLAQNMVEGDVEVIDTRSATWGIGMMVMAAARAAAEGKTKGEIKGLLHHLIAKMRFFFLVDSLDHLERGGRIGKAQAFLGTLLNIKPLLGVKDGTVHPYEKVRGKQKGIERLVQIVEQDTGGAEIVCTVLSGGDPAGREALYQKISNRLHCRQTYLGDIGPVIGNHVGIGACGIVYYTI</sequence>
<dbReference type="HOGENOM" id="CLU_048251_4_1_9"/>
<accession>F6DRZ8</accession>
<keyword evidence="3" id="KW-1185">Reference proteome</keyword>
<dbReference type="STRING" id="696281.Desru_2808"/>
<dbReference type="OrthoDB" id="9780216at2"/>
<proteinExistence type="predicted"/>
<evidence type="ECO:0000256" key="1">
    <source>
        <dbReference type="ARBA" id="ARBA00023121"/>
    </source>
</evidence>
<dbReference type="Gene3D" id="3.40.50.10170">
    <property type="match status" value="1"/>
</dbReference>
<dbReference type="SUPFAM" id="SSF82549">
    <property type="entry name" value="DAK1/DegV-like"/>
    <property type="match status" value="1"/>
</dbReference>
<dbReference type="Pfam" id="PF02645">
    <property type="entry name" value="DegV"/>
    <property type="match status" value="1"/>
</dbReference>
<evidence type="ECO:0000313" key="3">
    <source>
        <dbReference type="Proteomes" id="UP000009234"/>
    </source>
</evidence>
<dbReference type="Gene3D" id="3.30.1180.10">
    <property type="match status" value="1"/>
</dbReference>
<dbReference type="PANTHER" id="PTHR33434">
    <property type="entry name" value="DEGV DOMAIN-CONTAINING PROTEIN DR_1986-RELATED"/>
    <property type="match status" value="1"/>
</dbReference>
<gene>
    <name evidence="2" type="ordered locus">Desru_2808</name>
</gene>
<organism evidence="2 3">
    <name type="scientific">Desulforamulus ruminis (strain ATCC 23193 / DSM 2154 / NCIMB 8452 / DL)</name>
    <name type="common">Desulfotomaculum ruminis</name>
    <dbReference type="NCBI Taxonomy" id="696281"/>
    <lineage>
        <taxon>Bacteria</taxon>
        <taxon>Bacillati</taxon>
        <taxon>Bacillota</taxon>
        <taxon>Clostridia</taxon>
        <taxon>Eubacteriales</taxon>
        <taxon>Peptococcaceae</taxon>
        <taxon>Desulforamulus</taxon>
    </lineage>
</organism>
<dbReference type="AlphaFoldDB" id="F6DRZ8"/>
<keyword evidence="1" id="KW-0446">Lipid-binding</keyword>
<reference evidence="2 3" key="2">
    <citation type="journal article" date="2012" name="Stand. Genomic Sci.">
        <title>Complete genome sequence of the sulfate-reducing firmicute Desulfotomaculum ruminis type strain (DL(T)).</title>
        <authorList>
            <person name="Spring S."/>
            <person name="Visser M."/>
            <person name="Lu M."/>
            <person name="Copeland A."/>
            <person name="Lapidus A."/>
            <person name="Lucas S."/>
            <person name="Cheng J.F."/>
            <person name="Han C."/>
            <person name="Tapia R."/>
            <person name="Goodwin L.A."/>
            <person name="Pitluck S."/>
            <person name="Ivanova N."/>
            <person name="Land M."/>
            <person name="Hauser L."/>
            <person name="Larimer F."/>
            <person name="Rohde M."/>
            <person name="Goker M."/>
            <person name="Detter J.C."/>
            <person name="Kyrpides N.C."/>
            <person name="Woyke T."/>
            <person name="Schaap P.J."/>
            <person name="Plugge C.M."/>
            <person name="Muyzer G."/>
            <person name="Kuever J."/>
            <person name="Pereira I.A."/>
            <person name="Parshina S.N."/>
            <person name="Bernier-Latmani R."/>
            <person name="Stams A.J."/>
            <person name="Klenk H.P."/>
        </authorList>
    </citation>
    <scope>NUCLEOTIDE SEQUENCE [LARGE SCALE GENOMIC DNA]</scope>
    <source>
        <strain evidence="3">ATCC 23193 / DSM 2154 / NCIB 8452 / DL</strain>
    </source>
</reference>
<protein>
    <submittedName>
        <fullName evidence="2">DegV family protein</fullName>
    </submittedName>
</protein>
<dbReference type="KEGG" id="dru:Desru_2808"/>
<dbReference type="NCBIfam" id="TIGR00762">
    <property type="entry name" value="DegV"/>
    <property type="match status" value="1"/>
</dbReference>
<dbReference type="GO" id="GO:0008289">
    <property type="term" value="F:lipid binding"/>
    <property type="evidence" value="ECO:0007669"/>
    <property type="project" value="UniProtKB-KW"/>
</dbReference>
<evidence type="ECO:0000313" key="2">
    <source>
        <dbReference type="EMBL" id="AEG61022.1"/>
    </source>
</evidence>
<dbReference type="InterPro" id="IPR043168">
    <property type="entry name" value="DegV_C"/>
</dbReference>
<reference evidence="3" key="1">
    <citation type="submission" date="2011-05" db="EMBL/GenBank/DDBJ databases">
        <title>Complete sequence of Desulfotomaculum ruminis DSM 2154.</title>
        <authorList>
            <person name="Lucas S."/>
            <person name="Copeland A."/>
            <person name="Lapidus A."/>
            <person name="Cheng J.-F."/>
            <person name="Goodwin L."/>
            <person name="Pitluck S."/>
            <person name="Lu M."/>
            <person name="Detter J.C."/>
            <person name="Han C."/>
            <person name="Tapia R."/>
            <person name="Land M."/>
            <person name="Hauser L."/>
            <person name="Kyrpides N."/>
            <person name="Ivanova N."/>
            <person name="Mikhailova N."/>
            <person name="Pagani I."/>
            <person name="Stams A.J.M."/>
            <person name="Plugge C.M."/>
            <person name="Muyzer G."/>
            <person name="Kuever J."/>
            <person name="Parshina S.N."/>
            <person name="Ivanova A.E."/>
            <person name="Nazina T.N."/>
            <person name="Brambilla E."/>
            <person name="Spring S."/>
            <person name="Klenk H.-P."/>
            <person name="Woyke T."/>
        </authorList>
    </citation>
    <scope>NUCLEOTIDE SEQUENCE [LARGE SCALE GENOMIC DNA]</scope>
    <source>
        <strain evidence="3">ATCC 23193 / DSM 2154 / NCIB 8452 / DL</strain>
    </source>
</reference>
<dbReference type="Proteomes" id="UP000009234">
    <property type="component" value="Chromosome"/>
</dbReference>
<dbReference type="PANTHER" id="PTHR33434:SF2">
    <property type="entry name" value="FATTY ACID-BINDING PROTEIN TM_1468"/>
    <property type="match status" value="1"/>
</dbReference>
<dbReference type="RefSeq" id="WP_013842774.1">
    <property type="nucleotide sequence ID" value="NC_015589.1"/>
</dbReference>
<dbReference type="InterPro" id="IPR050270">
    <property type="entry name" value="DegV_domain_contain"/>
</dbReference>
<name>F6DRZ8_DESRL</name>
<dbReference type="eggNOG" id="COG1307">
    <property type="taxonomic scope" value="Bacteria"/>
</dbReference>
<dbReference type="InterPro" id="IPR003797">
    <property type="entry name" value="DegV"/>
</dbReference>
<dbReference type="PROSITE" id="PS51482">
    <property type="entry name" value="DEGV"/>
    <property type="match status" value="1"/>
</dbReference>